<dbReference type="Pfam" id="PF13620">
    <property type="entry name" value="CarboxypepD_reg"/>
    <property type="match status" value="1"/>
</dbReference>
<dbReference type="SUPFAM" id="SSF49452">
    <property type="entry name" value="Starch-binding domain-like"/>
    <property type="match status" value="1"/>
</dbReference>
<dbReference type="GO" id="GO:0030246">
    <property type="term" value="F:carbohydrate binding"/>
    <property type="evidence" value="ECO:0007669"/>
    <property type="project" value="InterPro"/>
</dbReference>
<dbReference type="InParanoid" id="H8MTS7"/>
<keyword evidence="3" id="KW-1185">Reference proteome</keyword>
<dbReference type="eggNOG" id="COG4771">
    <property type="taxonomic scope" value="Bacteria"/>
</dbReference>
<dbReference type="STRING" id="1144275.COCOR_01403"/>
<feature type="chain" id="PRO_5003615723" evidence="1">
    <location>
        <begin position="23"/>
        <end position="123"/>
    </location>
</feature>
<dbReference type="EMBL" id="CP003389">
    <property type="protein sequence ID" value="AFE09677.1"/>
    <property type="molecule type" value="Genomic_DNA"/>
</dbReference>
<protein>
    <submittedName>
        <fullName evidence="2">Protein oar</fullName>
    </submittedName>
</protein>
<evidence type="ECO:0000313" key="3">
    <source>
        <dbReference type="Proteomes" id="UP000007587"/>
    </source>
</evidence>
<reference evidence="2 3" key="1">
    <citation type="journal article" date="2012" name="J. Bacteriol.">
        <title>Complete Genome Sequence of the Fruiting Myxobacterium Corallococcus coralloides DSM 2259.</title>
        <authorList>
            <person name="Huntley S."/>
            <person name="Zhang Y."/>
            <person name="Treuner-Lange A."/>
            <person name="Kneip S."/>
            <person name="Sensen C.W."/>
            <person name="Sogaard-Andersen L."/>
        </authorList>
    </citation>
    <scope>NUCLEOTIDE SEQUENCE [LARGE SCALE GENOMIC DNA]</scope>
    <source>
        <strain evidence="3">ATCC 25202 / DSM 2259 / NBRC 100086 / M2</strain>
    </source>
</reference>
<gene>
    <name evidence="2" type="primary">oar</name>
    <name evidence="2" type="ordered locus">COCOR_01403</name>
</gene>
<evidence type="ECO:0000256" key="1">
    <source>
        <dbReference type="SAM" id="SignalP"/>
    </source>
</evidence>
<dbReference type="RefSeq" id="WP_014394254.1">
    <property type="nucleotide sequence ID" value="NC_017030.1"/>
</dbReference>
<organism evidence="2 3">
    <name type="scientific">Corallococcus coralloides (strain ATCC 25202 / DSM 2259 / NBRC 100086 / M2)</name>
    <name type="common">Myxococcus coralloides</name>
    <dbReference type="NCBI Taxonomy" id="1144275"/>
    <lineage>
        <taxon>Bacteria</taxon>
        <taxon>Pseudomonadati</taxon>
        <taxon>Myxococcota</taxon>
        <taxon>Myxococcia</taxon>
        <taxon>Myxococcales</taxon>
        <taxon>Cystobacterineae</taxon>
        <taxon>Myxococcaceae</taxon>
        <taxon>Corallococcus</taxon>
    </lineage>
</organism>
<dbReference type="AlphaFoldDB" id="H8MTS7"/>
<dbReference type="KEGG" id="ccx:COCOR_01403"/>
<reference evidence="3" key="2">
    <citation type="submission" date="2012-03" db="EMBL/GenBank/DDBJ databases">
        <title>Genome sequence of the fruiting myxobacterium Corallococcus coralloides DSM 2259.</title>
        <authorList>
            <person name="Huntley S."/>
            <person name="Zhang Y."/>
            <person name="Treuner-Lange A."/>
            <person name="Sensen C.W."/>
            <person name="Sogaard-Andersen L."/>
        </authorList>
    </citation>
    <scope>NUCLEOTIDE SEQUENCE [LARGE SCALE GENOMIC DNA]</scope>
    <source>
        <strain evidence="3">ATCC 25202 / DSM 2259 / NBRC 100086 / M2</strain>
    </source>
</reference>
<dbReference type="Proteomes" id="UP000007587">
    <property type="component" value="Chromosome"/>
</dbReference>
<keyword evidence="1" id="KW-0732">Signal</keyword>
<dbReference type="HOGENOM" id="CLU_2011390_0_0_7"/>
<evidence type="ECO:0000313" key="2">
    <source>
        <dbReference type="EMBL" id="AFE09677.1"/>
    </source>
</evidence>
<accession>H8MTS7</accession>
<dbReference type="InterPro" id="IPR013784">
    <property type="entry name" value="Carb-bd-like_fold"/>
</dbReference>
<dbReference type="OrthoDB" id="5521412at2"/>
<feature type="signal peptide" evidence="1">
    <location>
        <begin position="1"/>
        <end position="22"/>
    </location>
</feature>
<proteinExistence type="predicted"/>
<sequence>MRFLFHALPLLGVLLASAPTSARSDSAIFGTVIDVVTRKPMGDVVISLTSPSLQKNEEVTTTDAQGNFRIGHLPPGQYTLRVEFVAYRMYQREDLQLREGRSLRARVELAPEPDQSLIEFIGH</sequence>
<name>H8MTS7_CORCM</name>
<dbReference type="Gene3D" id="2.60.40.1120">
    <property type="entry name" value="Carboxypeptidase-like, regulatory domain"/>
    <property type="match status" value="1"/>
</dbReference>